<reference evidence="5" key="2">
    <citation type="submission" date="2024-04" db="EMBL/GenBank/DDBJ databases">
        <authorList>
            <person name="Chen Y."/>
            <person name="Shah S."/>
            <person name="Dougan E. K."/>
            <person name="Thang M."/>
            <person name="Chan C."/>
        </authorList>
    </citation>
    <scope>NUCLEOTIDE SEQUENCE [LARGE SCALE GENOMIC DNA]</scope>
</reference>
<feature type="transmembrane region" description="Helical" evidence="2">
    <location>
        <begin position="251"/>
        <end position="270"/>
    </location>
</feature>
<dbReference type="Proteomes" id="UP001152797">
    <property type="component" value="Unassembled WGS sequence"/>
</dbReference>
<evidence type="ECO:0000256" key="2">
    <source>
        <dbReference type="SAM" id="Phobius"/>
    </source>
</evidence>
<dbReference type="EMBL" id="CAMXCT010006577">
    <property type="protein sequence ID" value="CAI4016291.1"/>
    <property type="molecule type" value="Genomic_DNA"/>
</dbReference>
<sequence>MALLLTATAASAASAATPSLRSGVSLAPPRRLKNPFMALSDDLDSASEETKAPHQLKGMLYVALLPWLGLGICLLGFPVLWWNERRATGRRKAPAAPAAPAAAAGTSTVKGTPTNEEAKGEATVQGQAVGASGASEGQSLLHPEKAYESAVESFEERHCGYRCCRMVKSCFEQMPELEGTGDARTVCFRLLGTMMIFVGVDMMLSPTYFLLHSLWFFGFIIAGHLALCVCKFSCLSSCCTMLTSYLIHRPALMALLGFSVLSVTGLSLYYNVPVHGAAR</sequence>
<dbReference type="AlphaFoldDB" id="A0A9P1DVK9"/>
<gene>
    <name evidence="4" type="ORF">C1SCF055_LOCUS41044</name>
</gene>
<evidence type="ECO:0000313" key="5">
    <source>
        <dbReference type="EMBL" id="CAL1169666.1"/>
    </source>
</evidence>
<feature type="compositionally biased region" description="Polar residues" evidence="1">
    <location>
        <begin position="105"/>
        <end position="115"/>
    </location>
</feature>
<feature type="compositionally biased region" description="Low complexity" evidence="1">
    <location>
        <begin position="94"/>
        <end position="104"/>
    </location>
</feature>
<dbReference type="EMBL" id="CAMXCT020006577">
    <property type="protein sequence ID" value="CAL1169666.1"/>
    <property type="molecule type" value="Genomic_DNA"/>
</dbReference>
<name>A0A9P1DVK9_9DINO</name>
<reference evidence="4" key="1">
    <citation type="submission" date="2022-10" db="EMBL/GenBank/DDBJ databases">
        <authorList>
            <person name="Chen Y."/>
            <person name="Dougan E. K."/>
            <person name="Chan C."/>
            <person name="Rhodes N."/>
            <person name="Thang M."/>
        </authorList>
    </citation>
    <scope>NUCLEOTIDE SEQUENCE</scope>
</reference>
<keyword evidence="6" id="KW-1185">Reference proteome</keyword>
<dbReference type="Pfam" id="PF07787">
    <property type="entry name" value="TMEM43"/>
    <property type="match status" value="1"/>
</dbReference>
<feature type="transmembrane region" description="Helical" evidence="2">
    <location>
        <begin position="210"/>
        <end position="230"/>
    </location>
</feature>
<dbReference type="OrthoDB" id="10488276at2759"/>
<feature type="region of interest" description="Disordered" evidence="1">
    <location>
        <begin position="91"/>
        <end position="128"/>
    </location>
</feature>
<evidence type="ECO:0000313" key="4">
    <source>
        <dbReference type="EMBL" id="CAI4016291.1"/>
    </source>
</evidence>
<dbReference type="EMBL" id="CAMXCT030006577">
    <property type="protein sequence ID" value="CAL4803603.1"/>
    <property type="molecule type" value="Genomic_DNA"/>
</dbReference>
<evidence type="ECO:0000256" key="3">
    <source>
        <dbReference type="SAM" id="SignalP"/>
    </source>
</evidence>
<protein>
    <submittedName>
        <fullName evidence="4">Uncharacterized protein</fullName>
    </submittedName>
</protein>
<accession>A0A9P1DVK9</accession>
<evidence type="ECO:0000256" key="1">
    <source>
        <dbReference type="SAM" id="MobiDB-lite"/>
    </source>
</evidence>
<feature type="chain" id="PRO_5043271700" evidence="3">
    <location>
        <begin position="16"/>
        <end position="279"/>
    </location>
</feature>
<comment type="caution">
    <text evidence="4">The sequence shown here is derived from an EMBL/GenBank/DDBJ whole genome shotgun (WGS) entry which is preliminary data.</text>
</comment>
<dbReference type="InterPro" id="IPR012430">
    <property type="entry name" value="TMEM43_fam"/>
</dbReference>
<feature type="transmembrane region" description="Helical" evidence="2">
    <location>
        <begin position="186"/>
        <end position="204"/>
    </location>
</feature>
<keyword evidence="3" id="KW-0732">Signal</keyword>
<feature type="signal peptide" evidence="3">
    <location>
        <begin position="1"/>
        <end position="15"/>
    </location>
</feature>
<proteinExistence type="predicted"/>
<evidence type="ECO:0000313" key="6">
    <source>
        <dbReference type="Proteomes" id="UP001152797"/>
    </source>
</evidence>
<keyword evidence="2" id="KW-1133">Transmembrane helix</keyword>
<keyword evidence="2" id="KW-0812">Transmembrane</keyword>
<keyword evidence="2" id="KW-0472">Membrane</keyword>
<organism evidence="4">
    <name type="scientific">Cladocopium goreaui</name>
    <dbReference type="NCBI Taxonomy" id="2562237"/>
    <lineage>
        <taxon>Eukaryota</taxon>
        <taxon>Sar</taxon>
        <taxon>Alveolata</taxon>
        <taxon>Dinophyceae</taxon>
        <taxon>Suessiales</taxon>
        <taxon>Symbiodiniaceae</taxon>
        <taxon>Cladocopium</taxon>
    </lineage>
</organism>
<feature type="transmembrane region" description="Helical" evidence="2">
    <location>
        <begin position="59"/>
        <end position="82"/>
    </location>
</feature>